<organism evidence="13 14">
    <name type="scientific">Ignelater luminosus</name>
    <name type="common">Cucubano</name>
    <name type="synonym">Pyrophorus luminosus</name>
    <dbReference type="NCBI Taxonomy" id="2038154"/>
    <lineage>
        <taxon>Eukaryota</taxon>
        <taxon>Metazoa</taxon>
        <taxon>Ecdysozoa</taxon>
        <taxon>Arthropoda</taxon>
        <taxon>Hexapoda</taxon>
        <taxon>Insecta</taxon>
        <taxon>Pterygota</taxon>
        <taxon>Neoptera</taxon>
        <taxon>Endopterygota</taxon>
        <taxon>Coleoptera</taxon>
        <taxon>Polyphaga</taxon>
        <taxon>Elateriformia</taxon>
        <taxon>Elateroidea</taxon>
        <taxon>Elateridae</taxon>
        <taxon>Agrypninae</taxon>
        <taxon>Pyrophorini</taxon>
        <taxon>Ignelater</taxon>
    </lineage>
</organism>
<dbReference type="InterPro" id="IPR029063">
    <property type="entry name" value="SAM-dependent_MTases_sf"/>
</dbReference>
<reference evidence="13" key="1">
    <citation type="submission" date="2019-08" db="EMBL/GenBank/DDBJ databases">
        <title>The genome of the North American firefly Photinus pyralis.</title>
        <authorList>
            <consortium name="Photinus pyralis genome working group"/>
            <person name="Fallon T.R."/>
            <person name="Sander Lower S.E."/>
            <person name="Weng J.-K."/>
        </authorList>
    </citation>
    <scope>NUCLEOTIDE SEQUENCE</scope>
    <source>
        <strain evidence="13">TRF0915ILg1</strain>
        <tissue evidence="13">Whole body</tissue>
    </source>
</reference>
<keyword evidence="5" id="KW-0949">S-adenosyl-L-methionine</keyword>
<evidence type="ECO:0000256" key="8">
    <source>
        <dbReference type="ARBA" id="ARBA00023128"/>
    </source>
</evidence>
<evidence type="ECO:0000256" key="6">
    <source>
        <dbReference type="ARBA" id="ARBA00022692"/>
    </source>
</evidence>
<comment type="subcellular location">
    <subcellularLocation>
        <location evidence="1">Mitochondrion membrane</location>
        <topology evidence="1">Single-pass membrane protein</topology>
    </subcellularLocation>
</comment>
<evidence type="ECO:0000256" key="12">
    <source>
        <dbReference type="SAM" id="Phobius"/>
    </source>
</evidence>
<keyword evidence="7 12" id="KW-1133">Transmembrane helix</keyword>
<dbReference type="EMBL" id="VTPC01090587">
    <property type="protein sequence ID" value="KAF2882828.1"/>
    <property type="molecule type" value="Genomic_DNA"/>
</dbReference>
<keyword evidence="6 12" id="KW-0812">Transmembrane</keyword>
<evidence type="ECO:0000256" key="1">
    <source>
        <dbReference type="ARBA" id="ARBA00004304"/>
    </source>
</evidence>
<dbReference type="GO" id="GO:0032259">
    <property type="term" value="P:methylation"/>
    <property type="evidence" value="ECO:0007669"/>
    <property type="project" value="UniProtKB-KW"/>
</dbReference>
<evidence type="ECO:0000256" key="11">
    <source>
        <dbReference type="ARBA" id="ARBA00078098"/>
    </source>
</evidence>
<evidence type="ECO:0000256" key="3">
    <source>
        <dbReference type="ARBA" id="ARBA00022603"/>
    </source>
</evidence>
<evidence type="ECO:0000256" key="9">
    <source>
        <dbReference type="ARBA" id="ARBA00023136"/>
    </source>
</evidence>
<evidence type="ECO:0000256" key="5">
    <source>
        <dbReference type="ARBA" id="ARBA00022691"/>
    </source>
</evidence>
<dbReference type="GO" id="GO:0031966">
    <property type="term" value="C:mitochondrial membrane"/>
    <property type="evidence" value="ECO:0007669"/>
    <property type="project" value="UniProtKB-SubCell"/>
</dbReference>
<dbReference type="Proteomes" id="UP000801492">
    <property type="component" value="Unassembled WGS sequence"/>
</dbReference>
<proteinExistence type="inferred from homology"/>
<keyword evidence="8" id="KW-0496">Mitochondrion</keyword>
<dbReference type="SUPFAM" id="SSF53335">
    <property type="entry name" value="S-adenosyl-L-methionine-dependent methyltransferases"/>
    <property type="match status" value="1"/>
</dbReference>
<sequence length="208" mass="23059">MSSSTATTEIDEFLSGNKQNNSLKLSTAGKLLIGVTGAVGVAITIVSIPFVSPALRKHCLPYVPATNVQIRNILKALNNRRGKLVDLGSGDGRIVLETAKHNFESHGVELNPWLVAYSRISTFHKGLSSKTKFFRTDLWKFSLTPYDNVVIFGVEQMMNDLEKKILVECKDDCNIIACRFPLPTLQPQSIIGHGIDTVWVYNISKINR</sequence>
<comment type="similarity">
    <text evidence="2">Belongs to the ANT/ATPSC lysine N-methyltransferase family.</text>
</comment>
<feature type="transmembrane region" description="Helical" evidence="12">
    <location>
        <begin position="31"/>
        <end position="51"/>
    </location>
</feature>
<name>A0A8K0CE26_IGNLU</name>
<keyword evidence="9 12" id="KW-0472">Membrane</keyword>
<dbReference type="InterPro" id="IPR026170">
    <property type="entry name" value="FAM173A/B"/>
</dbReference>
<gene>
    <name evidence="13" type="ORF">ILUMI_23340</name>
</gene>
<keyword evidence="4" id="KW-0808">Transferase</keyword>
<evidence type="ECO:0000313" key="13">
    <source>
        <dbReference type="EMBL" id="KAF2882828.1"/>
    </source>
</evidence>
<dbReference type="PANTHER" id="PTHR13610:SF9">
    <property type="entry name" value="FI06469P"/>
    <property type="match status" value="1"/>
</dbReference>
<dbReference type="GO" id="GO:1904058">
    <property type="term" value="P:positive regulation of sensory perception of pain"/>
    <property type="evidence" value="ECO:0007669"/>
    <property type="project" value="UniProtKB-ARBA"/>
</dbReference>
<keyword evidence="3" id="KW-0489">Methyltransferase</keyword>
<evidence type="ECO:0000256" key="7">
    <source>
        <dbReference type="ARBA" id="ARBA00022989"/>
    </source>
</evidence>
<accession>A0A8K0CE26</accession>
<evidence type="ECO:0000256" key="4">
    <source>
        <dbReference type="ARBA" id="ARBA00022679"/>
    </source>
</evidence>
<evidence type="ECO:0000313" key="14">
    <source>
        <dbReference type="Proteomes" id="UP000801492"/>
    </source>
</evidence>
<dbReference type="Gene3D" id="3.40.50.150">
    <property type="entry name" value="Vaccinia Virus protein VP39"/>
    <property type="match status" value="1"/>
</dbReference>
<protein>
    <recommendedName>
        <fullName evidence="10">ATP synthase subunit C lysine N-methyltransferase</fullName>
    </recommendedName>
    <alternativeName>
        <fullName evidence="11">Protein N-lysine methyltransferase FAM173B</fullName>
    </alternativeName>
</protein>
<comment type="caution">
    <text evidence="13">The sequence shown here is derived from an EMBL/GenBank/DDBJ whole genome shotgun (WGS) entry which is preliminary data.</text>
</comment>
<dbReference type="PANTHER" id="PTHR13610">
    <property type="entry name" value="METHYLTRANSFERASE DOMAIN-CONTAINING PROTEIN"/>
    <property type="match status" value="1"/>
</dbReference>
<evidence type="ECO:0000256" key="2">
    <source>
        <dbReference type="ARBA" id="ARBA00010633"/>
    </source>
</evidence>
<dbReference type="FunFam" id="3.40.50.150:FF:000141">
    <property type="entry name" value="ATP synthase c subunit lysine N-methyltransferase"/>
    <property type="match status" value="1"/>
</dbReference>
<evidence type="ECO:0000256" key="10">
    <source>
        <dbReference type="ARBA" id="ARBA00071036"/>
    </source>
</evidence>
<dbReference type="GO" id="GO:0016279">
    <property type="term" value="F:protein-lysine N-methyltransferase activity"/>
    <property type="evidence" value="ECO:0007669"/>
    <property type="project" value="InterPro"/>
</dbReference>
<dbReference type="GO" id="GO:1905706">
    <property type="term" value="P:regulation of mitochondrial ATP synthesis coupled proton transport"/>
    <property type="evidence" value="ECO:0007669"/>
    <property type="project" value="UniProtKB-ARBA"/>
</dbReference>
<keyword evidence="14" id="KW-1185">Reference proteome</keyword>
<dbReference type="AlphaFoldDB" id="A0A8K0CE26"/>
<dbReference type="OrthoDB" id="66144at2759"/>